<sequence>MKVMDVIKAAVANNCRKVQEGITKVEEVSAFWETQQEQQASYLQFLNITEVNTTSDFWREQEIIQSRYMDFLKIQELPKQIHEILHCERDKNKTLKKRVRK</sequence>
<evidence type="ECO:0000313" key="1">
    <source>
        <dbReference type="EMBL" id="WAR22543.1"/>
    </source>
</evidence>
<protein>
    <submittedName>
        <fullName evidence="1">Uncharacterized protein</fullName>
    </submittedName>
</protein>
<name>A0ABY7FK24_MYAAR</name>
<proteinExistence type="predicted"/>
<gene>
    <name evidence="1" type="ORF">MAR_016517</name>
</gene>
<dbReference type="EMBL" id="CP111023">
    <property type="protein sequence ID" value="WAR22543.1"/>
    <property type="molecule type" value="Genomic_DNA"/>
</dbReference>
<dbReference type="Proteomes" id="UP001164746">
    <property type="component" value="Chromosome 12"/>
</dbReference>
<evidence type="ECO:0000313" key="2">
    <source>
        <dbReference type="Proteomes" id="UP001164746"/>
    </source>
</evidence>
<accession>A0ABY7FK24</accession>
<organism evidence="1 2">
    <name type="scientific">Mya arenaria</name>
    <name type="common">Soft-shell clam</name>
    <dbReference type="NCBI Taxonomy" id="6604"/>
    <lineage>
        <taxon>Eukaryota</taxon>
        <taxon>Metazoa</taxon>
        <taxon>Spiralia</taxon>
        <taxon>Lophotrochozoa</taxon>
        <taxon>Mollusca</taxon>
        <taxon>Bivalvia</taxon>
        <taxon>Autobranchia</taxon>
        <taxon>Heteroconchia</taxon>
        <taxon>Euheterodonta</taxon>
        <taxon>Imparidentia</taxon>
        <taxon>Neoheterodontei</taxon>
        <taxon>Myida</taxon>
        <taxon>Myoidea</taxon>
        <taxon>Myidae</taxon>
        <taxon>Mya</taxon>
    </lineage>
</organism>
<keyword evidence="2" id="KW-1185">Reference proteome</keyword>
<reference evidence="1" key="1">
    <citation type="submission" date="2022-11" db="EMBL/GenBank/DDBJ databases">
        <title>Centuries of genome instability and evolution in soft-shell clam transmissible cancer (bioRxiv).</title>
        <authorList>
            <person name="Hart S.F.M."/>
            <person name="Yonemitsu M.A."/>
            <person name="Giersch R.M."/>
            <person name="Beal B.F."/>
            <person name="Arriagada G."/>
            <person name="Davis B.W."/>
            <person name="Ostrander E.A."/>
            <person name="Goff S.P."/>
            <person name="Metzger M.J."/>
        </authorList>
    </citation>
    <scope>NUCLEOTIDE SEQUENCE</scope>
    <source>
        <strain evidence="1">MELC-2E11</strain>
        <tissue evidence="1">Siphon/mantle</tissue>
    </source>
</reference>